<feature type="region of interest" description="Disordered" evidence="1">
    <location>
        <begin position="1"/>
        <end position="26"/>
    </location>
</feature>
<protein>
    <submittedName>
        <fullName evidence="2">Uncharacterized protein</fullName>
    </submittedName>
</protein>
<keyword evidence="3" id="KW-1185">Reference proteome</keyword>
<evidence type="ECO:0000313" key="3">
    <source>
        <dbReference type="Proteomes" id="UP000199607"/>
    </source>
</evidence>
<dbReference type="Proteomes" id="UP000199607">
    <property type="component" value="Unassembled WGS sequence"/>
</dbReference>
<dbReference type="EMBL" id="FOTC01000002">
    <property type="protein sequence ID" value="SFL00019.1"/>
    <property type="molecule type" value="Genomic_DNA"/>
</dbReference>
<organism evidence="2 3">
    <name type="scientific">Halogranum rubrum</name>
    <dbReference type="NCBI Taxonomy" id="553466"/>
    <lineage>
        <taxon>Archaea</taxon>
        <taxon>Methanobacteriati</taxon>
        <taxon>Methanobacteriota</taxon>
        <taxon>Stenosarchaea group</taxon>
        <taxon>Halobacteria</taxon>
        <taxon>Halobacteriales</taxon>
        <taxon>Haloferacaceae</taxon>
    </lineage>
</organism>
<reference evidence="3" key="1">
    <citation type="submission" date="2016-10" db="EMBL/GenBank/DDBJ databases">
        <authorList>
            <person name="Varghese N."/>
            <person name="Submissions S."/>
        </authorList>
    </citation>
    <scope>NUCLEOTIDE SEQUENCE [LARGE SCALE GENOMIC DNA]</scope>
    <source>
        <strain evidence="3">CGMCC 1.7738</strain>
    </source>
</reference>
<sequence length="248" mass="26561">MNRSGRTREPRENRESRESRENRENRGQANLPVLAVALILLTTVTAVSVALADGALVSADRDAADRRIANTVATRLTAADASVTTRANVLNETAVESLNATELRQSVPTARAASVRVRLAGQTLVEHGTPTDGVTIRRVVLVSNRTSETRTLDLSTATSVTLPRRTARVRLDVQTGTDTTVSTVRANDRVVLHDDAGLSDGGVMEVRASRYETTTLSFETSGERTGTVTVTYYPAETTKAVLAVTADA</sequence>
<proteinExistence type="predicted"/>
<dbReference type="InterPro" id="IPR055687">
    <property type="entry name" value="DUF7263"/>
</dbReference>
<dbReference type="RefSeq" id="WP_218148956.1">
    <property type="nucleotide sequence ID" value="NZ_FOTC01000002.1"/>
</dbReference>
<evidence type="ECO:0000256" key="1">
    <source>
        <dbReference type="SAM" id="MobiDB-lite"/>
    </source>
</evidence>
<dbReference type="STRING" id="553466.SAMN04487950_1853"/>
<name>A0A1I4E4D4_9EURY</name>
<evidence type="ECO:0000313" key="2">
    <source>
        <dbReference type="EMBL" id="SFL00019.1"/>
    </source>
</evidence>
<dbReference type="AlphaFoldDB" id="A0A1I4E4D4"/>
<gene>
    <name evidence="2" type="ORF">SAMN04487950_1853</name>
</gene>
<dbReference type="Pfam" id="PF23924">
    <property type="entry name" value="DUF7263"/>
    <property type="match status" value="1"/>
</dbReference>
<accession>A0A1I4E4D4</accession>